<evidence type="ECO:0000259" key="6">
    <source>
        <dbReference type="SMART" id="SM00415"/>
    </source>
</evidence>
<keyword evidence="3" id="KW-0539">Nucleus</keyword>
<dbReference type="Proteomes" id="UP001224775">
    <property type="component" value="Unassembled WGS sequence"/>
</dbReference>
<evidence type="ECO:0000256" key="3">
    <source>
        <dbReference type="ARBA" id="ARBA00023242"/>
    </source>
</evidence>
<comment type="subcellular location">
    <subcellularLocation>
        <location evidence="1">Nucleus</location>
    </subcellularLocation>
</comment>
<feature type="compositionally biased region" description="Low complexity" evidence="5">
    <location>
        <begin position="119"/>
        <end position="128"/>
    </location>
</feature>
<dbReference type="InterPro" id="IPR000232">
    <property type="entry name" value="HSF_DNA-bd"/>
</dbReference>
<dbReference type="PANTHER" id="PTHR10015">
    <property type="entry name" value="HEAT SHOCK TRANSCRIPTION FACTOR"/>
    <property type="match status" value="1"/>
</dbReference>
<dbReference type="FunFam" id="1.10.10.10:FF:000479">
    <property type="entry name" value="Predicted protein"/>
    <property type="match status" value="1"/>
</dbReference>
<dbReference type="InterPro" id="IPR036390">
    <property type="entry name" value="WH_DNA-bd_sf"/>
</dbReference>
<keyword evidence="7" id="KW-0346">Stress response</keyword>
<reference evidence="7" key="1">
    <citation type="submission" date="2023-06" db="EMBL/GenBank/DDBJ databases">
        <title>Survivors Of The Sea: Transcriptome response of Skeletonema marinoi to long-term dormancy.</title>
        <authorList>
            <person name="Pinder M.I.M."/>
            <person name="Kourtchenko O."/>
            <person name="Robertson E.K."/>
            <person name="Larsson T."/>
            <person name="Maumus F."/>
            <person name="Osuna-Cruz C.M."/>
            <person name="Vancaester E."/>
            <person name="Stenow R."/>
            <person name="Vandepoele K."/>
            <person name="Ploug H."/>
            <person name="Bruchert V."/>
            <person name="Godhe A."/>
            <person name="Topel M."/>
        </authorList>
    </citation>
    <scope>NUCLEOTIDE SEQUENCE</scope>
    <source>
        <strain evidence="7">R05AC</strain>
    </source>
</reference>
<comment type="similarity">
    <text evidence="4">Belongs to the HSF family.</text>
</comment>
<dbReference type="EMBL" id="JATAAI010000009">
    <property type="protein sequence ID" value="KAK1743368.1"/>
    <property type="molecule type" value="Genomic_DNA"/>
</dbReference>
<feature type="domain" description="HSF-type DNA-binding" evidence="6">
    <location>
        <begin position="7"/>
        <end position="107"/>
    </location>
</feature>
<dbReference type="InterPro" id="IPR036388">
    <property type="entry name" value="WH-like_DNA-bd_sf"/>
</dbReference>
<accession>A0AAD9DF45</accession>
<dbReference type="AlphaFoldDB" id="A0AAD9DF45"/>
<proteinExistence type="inferred from homology"/>
<sequence length="338" mass="37659">MMDMEPVKQTFPFKLYHTLEWASASEFSSALTWSASGHAFVVHDREGMVEHIIPHFFDHKKWRSFTRQLNLWGFKRELRGPNSVGETYYHRYFKRGKVEELQLIQRTEIKRRSLKKQLSDLSSSQQSSTVTSNHNHDFKIQGTDTKPQTGDITQGASFLTGLKGPPEALRANLVTGGGGGLSSAAYYGNMQGPGQIMSTMIPYTYNTSIVPEAASTHPQLLHSQMLQSQMMMHPQMMMRPQMFQGYQTGNWNPNNQLSREILNKIPTQQLVAMASNINGMNMNGYNMLQATDGARAVSDSSLNPSLLSTAPPQLDASNEGNTNEGASQSPSEPLLRAA</sequence>
<evidence type="ECO:0000256" key="2">
    <source>
        <dbReference type="ARBA" id="ARBA00023125"/>
    </source>
</evidence>
<dbReference type="Gene3D" id="1.10.10.10">
    <property type="entry name" value="Winged helix-like DNA-binding domain superfamily/Winged helix DNA-binding domain"/>
    <property type="match status" value="1"/>
</dbReference>
<evidence type="ECO:0000256" key="1">
    <source>
        <dbReference type="ARBA" id="ARBA00004123"/>
    </source>
</evidence>
<name>A0AAD9DF45_9STRA</name>
<comment type="caution">
    <text evidence="7">The sequence shown here is derived from an EMBL/GenBank/DDBJ whole genome shotgun (WGS) entry which is preliminary data.</text>
</comment>
<gene>
    <name evidence="7" type="ORF">QTG54_005989</name>
</gene>
<protein>
    <submittedName>
        <fullName evidence="7">Heat shock factor family protein</fullName>
    </submittedName>
</protein>
<dbReference type="Pfam" id="PF00447">
    <property type="entry name" value="HSF_DNA-bind"/>
    <property type="match status" value="1"/>
</dbReference>
<evidence type="ECO:0000313" key="7">
    <source>
        <dbReference type="EMBL" id="KAK1743368.1"/>
    </source>
</evidence>
<dbReference type="SMART" id="SM00415">
    <property type="entry name" value="HSF"/>
    <property type="match status" value="1"/>
</dbReference>
<keyword evidence="2" id="KW-0238">DNA-binding</keyword>
<dbReference type="GO" id="GO:0043565">
    <property type="term" value="F:sequence-specific DNA binding"/>
    <property type="evidence" value="ECO:0007669"/>
    <property type="project" value="InterPro"/>
</dbReference>
<evidence type="ECO:0000256" key="5">
    <source>
        <dbReference type="SAM" id="MobiDB-lite"/>
    </source>
</evidence>
<evidence type="ECO:0000313" key="8">
    <source>
        <dbReference type="Proteomes" id="UP001224775"/>
    </source>
</evidence>
<dbReference type="GO" id="GO:0003700">
    <property type="term" value="F:DNA-binding transcription factor activity"/>
    <property type="evidence" value="ECO:0007669"/>
    <property type="project" value="InterPro"/>
</dbReference>
<keyword evidence="8" id="KW-1185">Reference proteome</keyword>
<feature type="compositionally biased region" description="Polar residues" evidence="5">
    <location>
        <begin position="298"/>
        <end position="331"/>
    </location>
</feature>
<dbReference type="PANTHER" id="PTHR10015:SF206">
    <property type="entry name" value="HSF-TYPE DNA-BINDING DOMAIN-CONTAINING PROTEIN"/>
    <property type="match status" value="1"/>
</dbReference>
<feature type="region of interest" description="Disordered" evidence="5">
    <location>
        <begin position="115"/>
        <end position="150"/>
    </location>
</feature>
<dbReference type="SUPFAM" id="SSF46785">
    <property type="entry name" value="Winged helix' DNA-binding domain"/>
    <property type="match status" value="1"/>
</dbReference>
<feature type="region of interest" description="Disordered" evidence="5">
    <location>
        <begin position="296"/>
        <end position="338"/>
    </location>
</feature>
<evidence type="ECO:0000256" key="4">
    <source>
        <dbReference type="RuleBase" id="RU004020"/>
    </source>
</evidence>
<organism evidence="7 8">
    <name type="scientific">Skeletonema marinoi</name>
    <dbReference type="NCBI Taxonomy" id="267567"/>
    <lineage>
        <taxon>Eukaryota</taxon>
        <taxon>Sar</taxon>
        <taxon>Stramenopiles</taxon>
        <taxon>Ochrophyta</taxon>
        <taxon>Bacillariophyta</taxon>
        <taxon>Coscinodiscophyceae</taxon>
        <taxon>Thalassiosirophycidae</taxon>
        <taxon>Thalassiosirales</taxon>
        <taxon>Skeletonemataceae</taxon>
        <taxon>Skeletonema</taxon>
        <taxon>Skeletonema marinoi-dohrnii complex</taxon>
    </lineage>
</organism>
<dbReference type="GO" id="GO:0005634">
    <property type="term" value="C:nucleus"/>
    <property type="evidence" value="ECO:0007669"/>
    <property type="project" value="UniProtKB-SubCell"/>
</dbReference>